<sequence length="527" mass="60060">MSSILDLLEGNDVNFEKCGDVVISPKENAVALFCHFCRDMFTSLPKFVRHLQWAHGDVLSFKQEQNVYSVEELMSSSGTEEDRESTGVDTSGGDSGMHGESDEPNTEVEEPKISSSIIKPKEEHVSKNVVAEVEAMLFASDCPEEAQDQVKENLISKVDFKGDRRVDGNVRRSLRICDLKSHSIARQSRKRLTHIKKRILKTLKGNMLEPAEDPGMFNVCATTTTTKIEAQSQSMESTLRVRKSSLTGASTVLVENQLKKSSTSQQIKMFKSSTKPIISKVEILSPITNINSSMTLQSLLAESSISEVKPQKDTTEMLLLENYDPKPIEPLRNKEQSSNTKIVQCYKPKKAQSHRATQAIKTELNSNCSDRESNDLGLLLSIGLPIIYNLKYEERLMQEEVDELRHKAAKFCEIYKNYDSVWNTRKMRGALINTLIANFVKDLNREMGCTLKANELKRLLNQISSWFTGQVDMKFFHKIEPSSSVSHYMNLFSFVPRYNRFLYFCDNCDEYFTLEARFRKHLLKHKE</sequence>
<dbReference type="STRING" id="7217.B3MD68"/>
<reference evidence="4 5" key="1">
    <citation type="journal article" date="2007" name="Nature">
        <title>Evolution of genes and genomes on the Drosophila phylogeny.</title>
        <authorList>
            <consortium name="Drosophila 12 Genomes Consortium"/>
            <person name="Clark A.G."/>
            <person name="Eisen M.B."/>
            <person name="Smith D.R."/>
            <person name="Bergman C.M."/>
            <person name="Oliver B."/>
            <person name="Markow T.A."/>
            <person name="Kaufman T.C."/>
            <person name="Kellis M."/>
            <person name="Gelbart W."/>
            <person name="Iyer V.N."/>
            <person name="Pollard D.A."/>
            <person name="Sackton T.B."/>
            <person name="Larracuente A.M."/>
            <person name="Singh N.D."/>
            <person name="Abad J.P."/>
            <person name="Abt D.N."/>
            <person name="Adryan B."/>
            <person name="Aguade M."/>
            <person name="Akashi H."/>
            <person name="Anderson W.W."/>
            <person name="Aquadro C.F."/>
            <person name="Ardell D.H."/>
            <person name="Arguello R."/>
            <person name="Artieri C.G."/>
            <person name="Barbash D.A."/>
            <person name="Barker D."/>
            <person name="Barsanti P."/>
            <person name="Batterham P."/>
            <person name="Batzoglou S."/>
            <person name="Begun D."/>
            <person name="Bhutkar A."/>
            <person name="Blanco E."/>
            <person name="Bosak S.A."/>
            <person name="Bradley R.K."/>
            <person name="Brand A.D."/>
            <person name="Brent M.R."/>
            <person name="Brooks A.N."/>
            <person name="Brown R.H."/>
            <person name="Butlin R.K."/>
            <person name="Caggese C."/>
            <person name="Calvi B.R."/>
            <person name="Bernardo de Carvalho A."/>
            <person name="Caspi A."/>
            <person name="Castrezana S."/>
            <person name="Celniker S.E."/>
            <person name="Chang J.L."/>
            <person name="Chapple C."/>
            <person name="Chatterji S."/>
            <person name="Chinwalla A."/>
            <person name="Civetta A."/>
            <person name="Clifton S.W."/>
            <person name="Comeron J.M."/>
            <person name="Costello J.C."/>
            <person name="Coyne J.A."/>
            <person name="Daub J."/>
            <person name="David R.G."/>
            <person name="Delcher A.L."/>
            <person name="Delehaunty K."/>
            <person name="Do C.B."/>
            <person name="Ebling H."/>
            <person name="Edwards K."/>
            <person name="Eickbush T."/>
            <person name="Evans J.D."/>
            <person name="Filipski A."/>
            <person name="Findeiss S."/>
            <person name="Freyhult E."/>
            <person name="Fulton L."/>
            <person name="Fulton R."/>
            <person name="Garcia A.C."/>
            <person name="Gardiner A."/>
            <person name="Garfield D.A."/>
            <person name="Garvin B.E."/>
            <person name="Gibson G."/>
            <person name="Gilbert D."/>
            <person name="Gnerre S."/>
            <person name="Godfrey J."/>
            <person name="Good R."/>
            <person name="Gotea V."/>
            <person name="Gravely B."/>
            <person name="Greenberg A.J."/>
            <person name="Griffiths-Jones S."/>
            <person name="Gross S."/>
            <person name="Guigo R."/>
            <person name="Gustafson E.A."/>
            <person name="Haerty W."/>
            <person name="Hahn M.W."/>
            <person name="Halligan D.L."/>
            <person name="Halpern A.L."/>
            <person name="Halter G.M."/>
            <person name="Han M.V."/>
            <person name="Heger A."/>
            <person name="Hillier L."/>
            <person name="Hinrichs A.S."/>
            <person name="Holmes I."/>
            <person name="Hoskins R.A."/>
            <person name="Hubisz M.J."/>
            <person name="Hultmark D."/>
            <person name="Huntley M.A."/>
            <person name="Jaffe D.B."/>
            <person name="Jagadeeshan S."/>
            <person name="Jeck W.R."/>
            <person name="Johnson J."/>
            <person name="Jones C.D."/>
            <person name="Jordan W.C."/>
            <person name="Karpen G.H."/>
            <person name="Kataoka E."/>
            <person name="Keightley P.D."/>
            <person name="Kheradpour P."/>
            <person name="Kirkness E.F."/>
            <person name="Koerich L.B."/>
            <person name="Kristiansen K."/>
            <person name="Kudrna D."/>
            <person name="Kulathinal R.J."/>
            <person name="Kumar S."/>
            <person name="Kwok R."/>
            <person name="Lander E."/>
            <person name="Langley C.H."/>
            <person name="Lapoint R."/>
            <person name="Lazzaro B.P."/>
            <person name="Lee S.J."/>
            <person name="Levesque L."/>
            <person name="Li R."/>
            <person name="Lin C.F."/>
            <person name="Lin M.F."/>
            <person name="Lindblad-Toh K."/>
            <person name="Llopart A."/>
            <person name="Long M."/>
            <person name="Low L."/>
            <person name="Lozovsky E."/>
            <person name="Lu J."/>
            <person name="Luo M."/>
            <person name="Machado C.A."/>
            <person name="Makalowski W."/>
            <person name="Marzo M."/>
            <person name="Matsuda M."/>
            <person name="Matzkin L."/>
            <person name="McAllister B."/>
            <person name="McBride C.S."/>
            <person name="McKernan B."/>
            <person name="McKernan K."/>
            <person name="Mendez-Lago M."/>
            <person name="Minx P."/>
            <person name="Mollenhauer M.U."/>
            <person name="Montooth K."/>
            <person name="Mount S.M."/>
            <person name="Mu X."/>
            <person name="Myers E."/>
            <person name="Negre B."/>
            <person name="Newfeld S."/>
            <person name="Nielsen R."/>
            <person name="Noor M.A."/>
            <person name="O'Grady P."/>
            <person name="Pachter L."/>
            <person name="Papaceit M."/>
            <person name="Parisi M.J."/>
            <person name="Parisi M."/>
            <person name="Parts L."/>
            <person name="Pedersen J.S."/>
            <person name="Pesole G."/>
            <person name="Phillippy A.M."/>
            <person name="Ponting C.P."/>
            <person name="Pop M."/>
            <person name="Porcelli D."/>
            <person name="Powell J.R."/>
            <person name="Prohaska S."/>
            <person name="Pruitt K."/>
            <person name="Puig M."/>
            <person name="Quesneville H."/>
            <person name="Ram K.R."/>
            <person name="Rand D."/>
            <person name="Rasmussen M.D."/>
            <person name="Reed L.K."/>
            <person name="Reenan R."/>
            <person name="Reily A."/>
            <person name="Remington K.A."/>
            <person name="Rieger T.T."/>
            <person name="Ritchie M.G."/>
            <person name="Robin C."/>
            <person name="Rogers Y.H."/>
            <person name="Rohde C."/>
            <person name="Rozas J."/>
            <person name="Rubenfield M.J."/>
            <person name="Ruiz A."/>
            <person name="Russo S."/>
            <person name="Salzberg S.L."/>
            <person name="Sanchez-Gracia A."/>
            <person name="Saranga D.J."/>
            <person name="Sato H."/>
            <person name="Schaeffer S.W."/>
            <person name="Schatz M.C."/>
            <person name="Schlenke T."/>
            <person name="Schwartz R."/>
            <person name="Segarra C."/>
            <person name="Singh R.S."/>
            <person name="Sirot L."/>
            <person name="Sirota M."/>
            <person name="Sisneros N.B."/>
            <person name="Smith C.D."/>
            <person name="Smith T.F."/>
            <person name="Spieth J."/>
            <person name="Stage D.E."/>
            <person name="Stark A."/>
            <person name="Stephan W."/>
            <person name="Strausberg R.L."/>
            <person name="Strempel S."/>
            <person name="Sturgill D."/>
            <person name="Sutton G."/>
            <person name="Sutton G.G."/>
            <person name="Tao W."/>
            <person name="Teichmann S."/>
            <person name="Tobari Y.N."/>
            <person name="Tomimura Y."/>
            <person name="Tsolas J.M."/>
            <person name="Valente V.L."/>
            <person name="Venter E."/>
            <person name="Venter J.C."/>
            <person name="Vicario S."/>
            <person name="Vieira F.G."/>
            <person name="Vilella A.J."/>
            <person name="Villasante A."/>
            <person name="Walenz B."/>
            <person name="Wang J."/>
            <person name="Wasserman M."/>
            <person name="Watts T."/>
            <person name="Wilson D."/>
            <person name="Wilson R.K."/>
            <person name="Wing R.A."/>
            <person name="Wolfner M.F."/>
            <person name="Wong A."/>
            <person name="Wong G.K."/>
            <person name="Wu C.I."/>
            <person name="Wu G."/>
            <person name="Yamamoto D."/>
            <person name="Yang H.P."/>
            <person name="Yang S.P."/>
            <person name="Yorke J.A."/>
            <person name="Yoshida K."/>
            <person name="Zdobnov E."/>
            <person name="Zhang P."/>
            <person name="Zhang Y."/>
            <person name="Zimin A.V."/>
            <person name="Baldwin J."/>
            <person name="Abdouelleil A."/>
            <person name="Abdulkadir J."/>
            <person name="Abebe A."/>
            <person name="Abera B."/>
            <person name="Abreu J."/>
            <person name="Acer S.C."/>
            <person name="Aftuck L."/>
            <person name="Alexander A."/>
            <person name="An P."/>
            <person name="Anderson E."/>
            <person name="Anderson S."/>
            <person name="Arachi H."/>
            <person name="Azer M."/>
            <person name="Bachantsang P."/>
            <person name="Barry A."/>
            <person name="Bayul T."/>
            <person name="Berlin A."/>
            <person name="Bessette D."/>
            <person name="Bloom T."/>
            <person name="Blye J."/>
            <person name="Boguslavskiy L."/>
            <person name="Bonnet C."/>
            <person name="Boukhgalter B."/>
            <person name="Bourzgui I."/>
            <person name="Brown A."/>
            <person name="Cahill P."/>
            <person name="Channer S."/>
            <person name="Cheshatsang Y."/>
            <person name="Chuda L."/>
            <person name="Citroen M."/>
            <person name="Collymore A."/>
            <person name="Cooke P."/>
            <person name="Costello M."/>
            <person name="D'Aco K."/>
            <person name="Daza R."/>
            <person name="De Haan G."/>
            <person name="DeGray S."/>
            <person name="DeMaso C."/>
            <person name="Dhargay N."/>
            <person name="Dooley K."/>
            <person name="Dooley E."/>
            <person name="Doricent M."/>
            <person name="Dorje P."/>
            <person name="Dorjee K."/>
            <person name="Dupes A."/>
            <person name="Elong R."/>
            <person name="Falk J."/>
            <person name="Farina A."/>
            <person name="Faro S."/>
            <person name="Ferguson D."/>
            <person name="Fisher S."/>
            <person name="Foley C.D."/>
            <person name="Franke A."/>
            <person name="Friedrich D."/>
            <person name="Gadbois L."/>
            <person name="Gearin G."/>
            <person name="Gearin C.R."/>
            <person name="Giannoukos G."/>
            <person name="Goode T."/>
            <person name="Graham J."/>
            <person name="Grandbois E."/>
            <person name="Grewal S."/>
            <person name="Gyaltsen K."/>
            <person name="Hafez N."/>
            <person name="Hagos B."/>
            <person name="Hall J."/>
            <person name="Henson C."/>
            <person name="Hollinger A."/>
            <person name="Honan T."/>
            <person name="Huard M.D."/>
            <person name="Hughes L."/>
            <person name="Hurhula B."/>
            <person name="Husby M.E."/>
            <person name="Kamat A."/>
            <person name="Kanga B."/>
            <person name="Kashin S."/>
            <person name="Khazanovich D."/>
            <person name="Kisner P."/>
            <person name="Lance K."/>
            <person name="Lara M."/>
            <person name="Lee W."/>
            <person name="Lennon N."/>
            <person name="Letendre F."/>
            <person name="LeVine R."/>
            <person name="Lipovsky A."/>
            <person name="Liu X."/>
            <person name="Liu J."/>
            <person name="Liu S."/>
            <person name="Lokyitsang T."/>
            <person name="Lokyitsang Y."/>
            <person name="Lubonja R."/>
            <person name="Lui A."/>
            <person name="MacDonald P."/>
            <person name="Magnisalis V."/>
            <person name="Maru K."/>
            <person name="Matthews C."/>
            <person name="McCusker W."/>
            <person name="McDonough S."/>
            <person name="Mehta T."/>
            <person name="Meldrim J."/>
            <person name="Meneus L."/>
            <person name="Mihai O."/>
            <person name="Mihalev A."/>
            <person name="Mihova T."/>
            <person name="Mittelman R."/>
            <person name="Mlenga V."/>
            <person name="Montmayeur A."/>
            <person name="Mulrain L."/>
            <person name="Navidi A."/>
            <person name="Naylor J."/>
            <person name="Negash T."/>
            <person name="Nguyen T."/>
            <person name="Nguyen N."/>
            <person name="Nicol R."/>
            <person name="Norbu C."/>
            <person name="Norbu N."/>
            <person name="Novod N."/>
            <person name="O'Neill B."/>
            <person name="Osman S."/>
            <person name="Markiewicz E."/>
            <person name="Oyono O.L."/>
            <person name="Patti C."/>
            <person name="Phunkhang P."/>
            <person name="Pierre F."/>
            <person name="Priest M."/>
            <person name="Raghuraman S."/>
            <person name="Rege F."/>
            <person name="Reyes R."/>
            <person name="Rise C."/>
            <person name="Rogov P."/>
            <person name="Ross K."/>
            <person name="Ryan E."/>
            <person name="Settipalli S."/>
            <person name="Shea T."/>
            <person name="Sherpa N."/>
            <person name="Shi L."/>
            <person name="Shih D."/>
            <person name="Sparrow T."/>
            <person name="Spaulding J."/>
            <person name="Stalker J."/>
            <person name="Stange-Thomann N."/>
            <person name="Stavropoulos S."/>
            <person name="Stone C."/>
            <person name="Strader C."/>
            <person name="Tesfaye S."/>
            <person name="Thomson T."/>
            <person name="Thoulutsang Y."/>
            <person name="Thoulutsang D."/>
            <person name="Topham K."/>
            <person name="Topping I."/>
            <person name="Tsamla T."/>
            <person name="Vassiliev H."/>
            <person name="Vo A."/>
            <person name="Wangchuk T."/>
            <person name="Wangdi T."/>
            <person name="Weiand M."/>
            <person name="Wilkinson J."/>
            <person name="Wilson A."/>
            <person name="Yadav S."/>
            <person name="Young G."/>
            <person name="Yu Q."/>
            <person name="Zembek L."/>
            <person name="Zhong D."/>
            <person name="Zimmer A."/>
            <person name="Zwirko Z."/>
            <person name="Jaffe D.B."/>
            <person name="Alvarez P."/>
            <person name="Brockman W."/>
            <person name="Butler J."/>
            <person name="Chin C."/>
            <person name="Gnerre S."/>
            <person name="Grabherr M."/>
            <person name="Kleber M."/>
            <person name="Mauceli E."/>
            <person name="MacCallum I."/>
        </authorList>
    </citation>
    <scope>NUCLEOTIDE SEQUENCE [LARGE SCALE GENOMIC DNA]</scope>
    <source>
        <strain evidence="5">Tucson 14024-0371.13</strain>
    </source>
</reference>
<evidence type="ECO:0000259" key="3">
    <source>
        <dbReference type="PROSITE" id="PS50157"/>
    </source>
</evidence>
<dbReference type="Proteomes" id="UP000007801">
    <property type="component" value="Unassembled WGS sequence"/>
</dbReference>
<keyword evidence="1" id="KW-0862">Zinc</keyword>
<dbReference type="EMBL" id="CH902619">
    <property type="protein sequence ID" value="EDV37401.2"/>
    <property type="molecule type" value="Genomic_DNA"/>
</dbReference>
<dbReference type="GO" id="GO:0030849">
    <property type="term" value="C:autosome"/>
    <property type="evidence" value="ECO:0007669"/>
    <property type="project" value="EnsemblMetazoa"/>
</dbReference>
<keyword evidence="1" id="KW-0479">Metal-binding</keyword>
<dbReference type="GO" id="GO:0007141">
    <property type="term" value="P:male meiosis I"/>
    <property type="evidence" value="ECO:0007669"/>
    <property type="project" value="EnsemblMetazoa"/>
</dbReference>
<organism evidence="4 5">
    <name type="scientific">Drosophila ananassae</name>
    <name type="common">Fruit fly</name>
    <dbReference type="NCBI Taxonomy" id="7217"/>
    <lineage>
        <taxon>Eukaryota</taxon>
        <taxon>Metazoa</taxon>
        <taxon>Ecdysozoa</taxon>
        <taxon>Arthropoda</taxon>
        <taxon>Hexapoda</taxon>
        <taxon>Insecta</taxon>
        <taxon>Pterygota</taxon>
        <taxon>Neoptera</taxon>
        <taxon>Endopterygota</taxon>
        <taxon>Diptera</taxon>
        <taxon>Brachycera</taxon>
        <taxon>Muscomorpha</taxon>
        <taxon>Ephydroidea</taxon>
        <taxon>Drosophilidae</taxon>
        <taxon>Drosophila</taxon>
        <taxon>Sophophora</taxon>
    </lineage>
</organism>
<proteinExistence type="predicted"/>
<dbReference type="AlphaFoldDB" id="B3MD68"/>
<evidence type="ECO:0000256" key="2">
    <source>
        <dbReference type="SAM" id="MobiDB-lite"/>
    </source>
</evidence>
<dbReference type="InterPro" id="IPR013087">
    <property type="entry name" value="Znf_C2H2_type"/>
</dbReference>
<dbReference type="PROSITE" id="PS50157">
    <property type="entry name" value="ZINC_FINGER_C2H2_2"/>
    <property type="match status" value="1"/>
</dbReference>
<evidence type="ECO:0000256" key="1">
    <source>
        <dbReference type="PROSITE-ProRule" id="PRU00042"/>
    </source>
</evidence>
<evidence type="ECO:0000313" key="5">
    <source>
        <dbReference type="Proteomes" id="UP000007801"/>
    </source>
</evidence>
<dbReference type="GO" id="GO:0051308">
    <property type="term" value="P:male meiosis chromosome separation"/>
    <property type="evidence" value="ECO:0007669"/>
    <property type="project" value="EnsemblMetazoa"/>
</dbReference>
<dbReference type="InParanoid" id="B3MD68"/>
<dbReference type="OrthoDB" id="8067562at2759"/>
<feature type="region of interest" description="Disordered" evidence="2">
    <location>
        <begin position="72"/>
        <end position="120"/>
    </location>
</feature>
<dbReference type="GeneID" id="6496270"/>
<dbReference type="KEGG" id="dan:6496270"/>
<gene>
    <name evidence="4" type="primary">Dana\GF13428</name>
    <name evidence="4" type="synonym">dana_GLEANR_13442</name>
    <name evidence="4" type="ORF">GF13428</name>
</gene>
<keyword evidence="1" id="KW-0863">Zinc-finger</keyword>
<dbReference type="eggNOG" id="ENOG502T9CV">
    <property type="taxonomic scope" value="Eukaryota"/>
</dbReference>
<protein>
    <recommendedName>
        <fullName evidence="3">C2H2-type domain-containing protein</fullName>
    </recommendedName>
</protein>
<keyword evidence="5" id="KW-1185">Reference proteome</keyword>
<dbReference type="HOGENOM" id="CLU_014432_0_0_1"/>
<dbReference type="SMART" id="SM00355">
    <property type="entry name" value="ZnF_C2H2"/>
    <property type="match status" value="2"/>
</dbReference>
<accession>B3MD68</accession>
<name>B3MD68_DROAN</name>
<dbReference type="PROSITE" id="PS00028">
    <property type="entry name" value="ZINC_FINGER_C2H2_1"/>
    <property type="match status" value="2"/>
</dbReference>
<dbReference type="GO" id="GO:0008270">
    <property type="term" value="F:zinc ion binding"/>
    <property type="evidence" value="ECO:0007669"/>
    <property type="project" value="UniProtKB-KW"/>
</dbReference>
<feature type="domain" description="C2H2-type" evidence="3">
    <location>
        <begin position="503"/>
        <end position="527"/>
    </location>
</feature>
<dbReference type="FunCoup" id="B3MD68">
    <property type="interactions" value="190"/>
</dbReference>
<evidence type="ECO:0000313" key="4">
    <source>
        <dbReference type="EMBL" id="EDV37401.2"/>
    </source>
</evidence>